<dbReference type="STRING" id="1068978.AMETH_3610"/>
<keyword evidence="1" id="KW-0472">Membrane</keyword>
<dbReference type="EMBL" id="CP009110">
    <property type="protein sequence ID" value="AIJ23702.1"/>
    <property type="molecule type" value="Genomic_DNA"/>
</dbReference>
<gene>
    <name evidence="2" type="ORF">AMETH_3610</name>
</gene>
<feature type="transmembrane region" description="Helical" evidence="1">
    <location>
        <begin position="110"/>
        <end position="129"/>
    </location>
</feature>
<keyword evidence="1" id="KW-1133">Transmembrane helix</keyword>
<evidence type="ECO:0000313" key="2">
    <source>
        <dbReference type="EMBL" id="AIJ23702.1"/>
    </source>
</evidence>
<reference evidence="2 3" key="1">
    <citation type="submission" date="2014-07" db="EMBL/GenBank/DDBJ databases">
        <title>Whole Genome Sequence of the Amycolatopsis methanolica 239.</title>
        <authorList>
            <person name="Tang B."/>
        </authorList>
    </citation>
    <scope>NUCLEOTIDE SEQUENCE [LARGE SCALE GENOMIC DNA]</scope>
    <source>
        <strain evidence="2 3">239</strain>
    </source>
</reference>
<feature type="transmembrane region" description="Helical" evidence="1">
    <location>
        <begin position="236"/>
        <end position="256"/>
    </location>
</feature>
<keyword evidence="1" id="KW-0812">Transmembrane</keyword>
<accession>A0A076N1C9</accession>
<dbReference type="KEGG" id="amq:AMETH_3610"/>
<dbReference type="OrthoDB" id="3621944at2"/>
<dbReference type="Proteomes" id="UP000062973">
    <property type="component" value="Chromosome"/>
</dbReference>
<feature type="transmembrane region" description="Helical" evidence="1">
    <location>
        <begin position="78"/>
        <end position="98"/>
    </location>
</feature>
<dbReference type="AlphaFoldDB" id="A0A076N1C9"/>
<dbReference type="HOGENOM" id="CLU_712978_0_0_11"/>
<keyword evidence="3" id="KW-1185">Reference proteome</keyword>
<dbReference type="RefSeq" id="WP_017982536.1">
    <property type="nucleotide sequence ID" value="NZ_CP009110.1"/>
</dbReference>
<feature type="transmembrane region" description="Helical" evidence="1">
    <location>
        <begin position="39"/>
        <end position="57"/>
    </location>
</feature>
<feature type="transmembrane region" description="Helical" evidence="1">
    <location>
        <begin position="14"/>
        <end position="33"/>
    </location>
</feature>
<feature type="transmembrane region" description="Helical" evidence="1">
    <location>
        <begin position="262"/>
        <end position="281"/>
    </location>
</feature>
<evidence type="ECO:0000256" key="1">
    <source>
        <dbReference type="SAM" id="Phobius"/>
    </source>
</evidence>
<name>A0A076N1C9_AMYME</name>
<organism evidence="2 3">
    <name type="scientific">Amycolatopsis methanolica 239</name>
    <dbReference type="NCBI Taxonomy" id="1068978"/>
    <lineage>
        <taxon>Bacteria</taxon>
        <taxon>Bacillati</taxon>
        <taxon>Actinomycetota</taxon>
        <taxon>Actinomycetes</taxon>
        <taxon>Pseudonocardiales</taxon>
        <taxon>Pseudonocardiaceae</taxon>
        <taxon>Amycolatopsis</taxon>
        <taxon>Amycolatopsis methanolica group</taxon>
    </lineage>
</organism>
<protein>
    <submittedName>
        <fullName evidence="2">Uncharacterized protein</fullName>
    </submittedName>
</protein>
<sequence length="387" mass="41453">MEETVEERGWGPRWWLFAVFAVVAAVHLAGGGWDSTTAVGLPAGFAATLVLVFVRRVPSWVTGEWESRPWSRLWMRASRNRTIVALPFALLGVVAVLIGLADHPPHGTDVLYAAFVAALAVGLVVALVVRWGRAVRTLRLLAGPRTALPARFDDGSGETGTVTFPDGARAYFTLHDPPREVVREIERAGTLHVTAAAPGKVLAGQPGGDEFARATLRVAHATRTPSRSSLKRRLRLRTVVFVAVVAAGAGLEGAAAVLIGGALPWVLAAPVLLAIAATALWRTRVARVVRLLAAGPWTSIAAATMATDVDGPVSGWVVFPDGLRGRFHIEYCPPDVAAELLRRRRLWVAGAPRPGDVAVGLPEGDTFAIAWLAVTDRRARRLDHPRF</sequence>
<evidence type="ECO:0000313" key="3">
    <source>
        <dbReference type="Proteomes" id="UP000062973"/>
    </source>
</evidence>
<dbReference type="eggNOG" id="ENOG50321NH">
    <property type="taxonomic scope" value="Bacteria"/>
</dbReference>
<proteinExistence type="predicted"/>
<dbReference type="PATRIC" id="fig|1068978.7.peg.3859"/>